<gene>
    <name evidence="1" type="ORF">HPLM_LOCUS21140</name>
</gene>
<evidence type="ECO:0000313" key="1">
    <source>
        <dbReference type="EMBL" id="VDO88122.1"/>
    </source>
</evidence>
<evidence type="ECO:0000313" key="3">
    <source>
        <dbReference type="WBParaSite" id="HPLM_0002115101-mRNA-1"/>
    </source>
</evidence>
<keyword evidence="2" id="KW-1185">Reference proteome</keyword>
<reference evidence="3" key="1">
    <citation type="submission" date="2017-02" db="UniProtKB">
        <authorList>
            <consortium name="WormBaseParasite"/>
        </authorList>
    </citation>
    <scope>IDENTIFICATION</scope>
</reference>
<reference evidence="1 2" key="2">
    <citation type="submission" date="2018-11" db="EMBL/GenBank/DDBJ databases">
        <authorList>
            <consortium name="Pathogen Informatics"/>
        </authorList>
    </citation>
    <scope>NUCLEOTIDE SEQUENCE [LARGE SCALE GENOMIC DNA]</scope>
    <source>
        <strain evidence="1 2">MHpl1</strain>
    </source>
</reference>
<dbReference type="AlphaFoldDB" id="A0A0N4X9V6"/>
<organism evidence="3">
    <name type="scientific">Haemonchus placei</name>
    <name type="common">Barber's pole worm</name>
    <dbReference type="NCBI Taxonomy" id="6290"/>
    <lineage>
        <taxon>Eukaryota</taxon>
        <taxon>Metazoa</taxon>
        <taxon>Ecdysozoa</taxon>
        <taxon>Nematoda</taxon>
        <taxon>Chromadorea</taxon>
        <taxon>Rhabditida</taxon>
        <taxon>Rhabditina</taxon>
        <taxon>Rhabditomorpha</taxon>
        <taxon>Strongyloidea</taxon>
        <taxon>Trichostrongylidae</taxon>
        <taxon>Haemonchus</taxon>
    </lineage>
</organism>
<proteinExistence type="predicted"/>
<dbReference type="WBParaSite" id="HPLM_0002115101-mRNA-1">
    <property type="protein sequence ID" value="HPLM_0002115101-mRNA-1"/>
    <property type="gene ID" value="HPLM_0002115101"/>
</dbReference>
<dbReference type="EMBL" id="UZAF01023013">
    <property type="protein sequence ID" value="VDO88122.1"/>
    <property type="molecule type" value="Genomic_DNA"/>
</dbReference>
<evidence type="ECO:0000313" key="2">
    <source>
        <dbReference type="Proteomes" id="UP000268014"/>
    </source>
</evidence>
<dbReference type="STRING" id="6290.A0A0N4X9V6"/>
<dbReference type="Proteomes" id="UP000268014">
    <property type="component" value="Unassembled WGS sequence"/>
</dbReference>
<accession>A0A0N4X9V6</accession>
<name>A0A0N4X9V6_HAEPC</name>
<protein>
    <submittedName>
        <fullName evidence="1 3">Uncharacterized protein</fullName>
    </submittedName>
</protein>
<sequence length="44" mass="4802">MKGSLSNRDYSCIGEEVVLRRVPPPVVPTNRSANAFDMLPASII</sequence>